<evidence type="ECO:0000256" key="3">
    <source>
        <dbReference type="ARBA" id="ARBA00022801"/>
    </source>
</evidence>
<dbReference type="AlphaFoldDB" id="A0A9X1T1U6"/>
<evidence type="ECO:0000256" key="1">
    <source>
        <dbReference type="ARBA" id="ARBA00001946"/>
    </source>
</evidence>
<comment type="caution">
    <text evidence="5">The sequence shown here is derived from an EMBL/GenBank/DDBJ whole genome shotgun (WGS) entry which is preliminary data.</text>
</comment>
<dbReference type="InterPro" id="IPR047198">
    <property type="entry name" value="DDP-like_NUDIX"/>
</dbReference>
<keyword evidence="2" id="KW-0479">Metal-binding</keyword>
<sequence length="180" mass="20470">MKLRKKVTKKQTNQAGHLLQQLATMPAKLFQGTFRQQYGAVCFRYVGSGNAIEILVITTRESRRWAIPKGWPMKKKKPYRAAALEAWQEAGVRGRTRKKPIGRYTYLKWLDDGDVAPCIVDLFQIEVQSVSNDFKERGERVLAWVTPDEAARRVREIELKSILVEFKPQGARQPGDGPGG</sequence>
<dbReference type="InterPro" id="IPR015797">
    <property type="entry name" value="NUDIX_hydrolase-like_dom_sf"/>
</dbReference>
<dbReference type="CDD" id="cd04666">
    <property type="entry name" value="NUDIX_DIPP2_like_Nudt4"/>
    <property type="match status" value="1"/>
</dbReference>
<dbReference type="GO" id="GO:0046872">
    <property type="term" value="F:metal ion binding"/>
    <property type="evidence" value="ECO:0007669"/>
    <property type="project" value="UniProtKB-KW"/>
</dbReference>
<keyword evidence="4" id="KW-0460">Magnesium</keyword>
<dbReference type="Proteomes" id="UP001139089">
    <property type="component" value="Unassembled WGS sequence"/>
</dbReference>
<protein>
    <submittedName>
        <fullName evidence="5">NUDIX hydrolase</fullName>
    </submittedName>
</protein>
<dbReference type="EMBL" id="JAJOZR010000008">
    <property type="protein sequence ID" value="MCD7110215.1"/>
    <property type="molecule type" value="Genomic_DNA"/>
</dbReference>
<evidence type="ECO:0000256" key="2">
    <source>
        <dbReference type="ARBA" id="ARBA00022723"/>
    </source>
</evidence>
<dbReference type="PANTHER" id="PTHR12629:SF0">
    <property type="entry name" value="DIPHOSPHOINOSITOL-POLYPHOSPHATE DIPHOSPHATASE"/>
    <property type="match status" value="1"/>
</dbReference>
<keyword evidence="3 5" id="KW-0378">Hydrolase</keyword>
<keyword evidence="6" id="KW-1185">Reference proteome</keyword>
<evidence type="ECO:0000313" key="5">
    <source>
        <dbReference type="EMBL" id="MCD7110215.1"/>
    </source>
</evidence>
<evidence type="ECO:0000313" key="6">
    <source>
        <dbReference type="Proteomes" id="UP001139089"/>
    </source>
</evidence>
<reference evidence="5" key="1">
    <citation type="submission" date="2021-12" db="EMBL/GenBank/DDBJ databases">
        <authorList>
            <person name="Li Y."/>
        </authorList>
    </citation>
    <scope>NUCLEOTIDE SEQUENCE</scope>
    <source>
        <strain evidence="5">DKSPLA3</strain>
    </source>
</reference>
<evidence type="ECO:0000256" key="4">
    <source>
        <dbReference type="ARBA" id="ARBA00022842"/>
    </source>
</evidence>
<dbReference type="PANTHER" id="PTHR12629">
    <property type="entry name" value="DIPHOSPHOINOSITOL POLYPHOSPHATE PHOSPHOHYDROLASE"/>
    <property type="match status" value="1"/>
</dbReference>
<dbReference type="RefSeq" id="WP_231815404.1">
    <property type="nucleotide sequence ID" value="NZ_JAJOZR010000008.1"/>
</dbReference>
<dbReference type="SUPFAM" id="SSF55811">
    <property type="entry name" value="Nudix"/>
    <property type="match status" value="1"/>
</dbReference>
<organism evidence="5 6">
    <name type="scientific">Rhizobium quercicola</name>
    <dbReference type="NCBI Taxonomy" id="2901226"/>
    <lineage>
        <taxon>Bacteria</taxon>
        <taxon>Pseudomonadati</taxon>
        <taxon>Pseudomonadota</taxon>
        <taxon>Alphaproteobacteria</taxon>
        <taxon>Hyphomicrobiales</taxon>
        <taxon>Rhizobiaceae</taxon>
        <taxon>Rhizobium/Agrobacterium group</taxon>
        <taxon>Rhizobium</taxon>
    </lineage>
</organism>
<dbReference type="GO" id="GO:0005737">
    <property type="term" value="C:cytoplasm"/>
    <property type="evidence" value="ECO:0007669"/>
    <property type="project" value="TreeGrafter"/>
</dbReference>
<dbReference type="GO" id="GO:0016462">
    <property type="term" value="F:pyrophosphatase activity"/>
    <property type="evidence" value="ECO:0007669"/>
    <property type="project" value="InterPro"/>
</dbReference>
<proteinExistence type="predicted"/>
<name>A0A9X1T1U6_9HYPH</name>
<dbReference type="Gene3D" id="3.90.79.10">
    <property type="entry name" value="Nucleoside Triphosphate Pyrophosphohydrolase"/>
    <property type="match status" value="1"/>
</dbReference>
<comment type="cofactor">
    <cofactor evidence="1">
        <name>Mg(2+)</name>
        <dbReference type="ChEBI" id="CHEBI:18420"/>
    </cofactor>
</comment>
<accession>A0A9X1T1U6</accession>
<gene>
    <name evidence="5" type="ORF">LRX75_14325</name>
</gene>